<reference evidence="1 2" key="1">
    <citation type="submission" date="2019-02" db="EMBL/GenBank/DDBJ databases">
        <title>Deep-cultivation of Planctomycetes and their phenomic and genomic characterization uncovers novel biology.</title>
        <authorList>
            <person name="Wiegand S."/>
            <person name="Jogler M."/>
            <person name="Boedeker C."/>
            <person name="Pinto D."/>
            <person name="Vollmers J."/>
            <person name="Rivas-Marin E."/>
            <person name="Kohn T."/>
            <person name="Peeters S.H."/>
            <person name="Heuer A."/>
            <person name="Rast P."/>
            <person name="Oberbeckmann S."/>
            <person name="Bunk B."/>
            <person name="Jeske O."/>
            <person name="Meyerdierks A."/>
            <person name="Storesund J.E."/>
            <person name="Kallscheuer N."/>
            <person name="Luecker S."/>
            <person name="Lage O.M."/>
            <person name="Pohl T."/>
            <person name="Merkel B.J."/>
            <person name="Hornburger P."/>
            <person name="Mueller R.-W."/>
            <person name="Bruemmer F."/>
            <person name="Labrenz M."/>
            <person name="Spormann A.M."/>
            <person name="Op Den Camp H."/>
            <person name="Overmann J."/>
            <person name="Amann R."/>
            <person name="Jetten M.S.M."/>
            <person name="Mascher T."/>
            <person name="Medema M.H."/>
            <person name="Devos D.P."/>
            <person name="Kaster A.-K."/>
            <person name="Ovreas L."/>
            <person name="Rohde M."/>
            <person name="Galperin M.Y."/>
            <person name="Jogler C."/>
        </authorList>
    </citation>
    <scope>NUCLEOTIDE SEQUENCE [LARGE SCALE GENOMIC DNA]</scope>
    <source>
        <strain evidence="1 2">Poly41</strain>
    </source>
</reference>
<accession>A0A5C6DAN5</accession>
<comment type="caution">
    <text evidence="1">The sequence shown here is derived from an EMBL/GenBank/DDBJ whole genome shotgun (WGS) entry which is preliminary data.</text>
</comment>
<sequence length="166" mass="18372">MPNKTVLDSPLPSRRAKDFLQVILRDSGPHSRPSCVVNDRGRTVPSHSRSSCQAASVTSTECSSRAFKMHEFGPSEADFTIRRLRSVLETEASNCDWPTCSSRTETPVFKYGSIVGTGSRYVLRFAASRRADHDHVVFLGRGCGLSGIRTRSDKASDRQLTSTSRY</sequence>
<dbReference type="EMBL" id="SJPV01000013">
    <property type="protein sequence ID" value="TWU32306.1"/>
    <property type="molecule type" value="Genomic_DNA"/>
</dbReference>
<name>A0A5C6DAN5_9BACT</name>
<evidence type="ECO:0000313" key="2">
    <source>
        <dbReference type="Proteomes" id="UP000319143"/>
    </source>
</evidence>
<evidence type="ECO:0000313" key="1">
    <source>
        <dbReference type="EMBL" id="TWU32306.1"/>
    </source>
</evidence>
<protein>
    <submittedName>
        <fullName evidence="1">Uncharacterized protein</fullName>
    </submittedName>
</protein>
<gene>
    <name evidence="1" type="ORF">Poly41_57920</name>
</gene>
<keyword evidence="2" id="KW-1185">Reference proteome</keyword>
<organism evidence="1 2">
    <name type="scientific">Novipirellula artificiosorum</name>
    <dbReference type="NCBI Taxonomy" id="2528016"/>
    <lineage>
        <taxon>Bacteria</taxon>
        <taxon>Pseudomonadati</taxon>
        <taxon>Planctomycetota</taxon>
        <taxon>Planctomycetia</taxon>
        <taxon>Pirellulales</taxon>
        <taxon>Pirellulaceae</taxon>
        <taxon>Novipirellula</taxon>
    </lineage>
</organism>
<proteinExistence type="predicted"/>
<dbReference type="AlphaFoldDB" id="A0A5C6DAN5"/>
<dbReference type="Proteomes" id="UP000319143">
    <property type="component" value="Unassembled WGS sequence"/>
</dbReference>